<protein>
    <submittedName>
        <fullName evidence="3">Aspartate-semialdehyde dehydrogenase</fullName>
    </submittedName>
</protein>
<dbReference type="Proteomes" id="UP000231328">
    <property type="component" value="Unassembled WGS sequence"/>
</dbReference>
<evidence type="ECO:0000313" key="4">
    <source>
        <dbReference type="Proteomes" id="UP000231328"/>
    </source>
</evidence>
<gene>
    <name evidence="3" type="ORF">CGZ54_32075</name>
</gene>
<dbReference type="GO" id="GO:0051287">
    <property type="term" value="F:NAD binding"/>
    <property type="evidence" value="ECO:0007669"/>
    <property type="project" value="InterPro"/>
</dbReference>
<dbReference type="Gene3D" id="3.40.50.720">
    <property type="entry name" value="NAD(P)-binding Rossmann-like Domain"/>
    <property type="match status" value="1"/>
</dbReference>
<dbReference type="GO" id="GO:0016620">
    <property type="term" value="F:oxidoreductase activity, acting on the aldehyde or oxo group of donors, NAD or NADP as acceptor"/>
    <property type="evidence" value="ECO:0007669"/>
    <property type="project" value="InterPro"/>
</dbReference>
<name>A0AAP8KKE5_9ENTR</name>
<feature type="non-terminal residue" evidence="3">
    <location>
        <position position="1"/>
    </location>
</feature>
<dbReference type="InterPro" id="IPR000534">
    <property type="entry name" value="Semialdehyde_DH_NAD-bd"/>
</dbReference>
<organism evidence="3 4">
    <name type="scientific">Enterobacter hormaechei</name>
    <dbReference type="NCBI Taxonomy" id="158836"/>
    <lineage>
        <taxon>Bacteria</taxon>
        <taxon>Pseudomonadati</taxon>
        <taxon>Pseudomonadota</taxon>
        <taxon>Gammaproteobacteria</taxon>
        <taxon>Enterobacterales</taxon>
        <taxon>Enterobacteriaceae</taxon>
        <taxon>Enterobacter</taxon>
        <taxon>Enterobacter cloacae complex</taxon>
    </lineage>
</organism>
<evidence type="ECO:0000256" key="1">
    <source>
        <dbReference type="ARBA" id="ARBA00010584"/>
    </source>
</evidence>
<evidence type="ECO:0000259" key="2">
    <source>
        <dbReference type="SMART" id="SM00859"/>
    </source>
</evidence>
<dbReference type="SUPFAM" id="SSF51735">
    <property type="entry name" value="NAD(P)-binding Rossmann-fold domains"/>
    <property type="match status" value="1"/>
</dbReference>
<dbReference type="PANTHER" id="PTHR46278:SF2">
    <property type="entry name" value="ASPARTATE-SEMIALDEHYDE DEHYDROGENASE"/>
    <property type="match status" value="1"/>
</dbReference>
<evidence type="ECO:0000313" key="3">
    <source>
        <dbReference type="EMBL" id="PJG35805.1"/>
    </source>
</evidence>
<feature type="non-terminal residue" evidence="3">
    <location>
        <position position="140"/>
    </location>
</feature>
<reference evidence="3 4" key="1">
    <citation type="submission" date="2017-07" db="EMBL/GenBank/DDBJ databases">
        <title>Draft genome sequence of Enterobacter cloacae ST128, a clinical strain coproducing KPC-2 and NDM-1 carbapenemases.</title>
        <authorList>
            <person name="Li X."/>
        </authorList>
    </citation>
    <scope>NUCLEOTIDE SEQUENCE [LARGE SCALE GENOMIC DNA]</scope>
    <source>
        <strain evidence="3 4">HBY</strain>
    </source>
</reference>
<sequence>MLETLNRKNIPFDELVFFSSARSAGQEVEFQEKTYTVQELTDARASEHFDDVLMSAGGGTSEHFARLFEKAGAIVIDNSSQWRMAEDIDLIVPEFNEPTFTRGIIANPNCSTIQSVVPLKVLQDAYGLKRVAYTTYQAVS</sequence>
<dbReference type="InterPro" id="IPR036291">
    <property type="entry name" value="NAD(P)-bd_dom_sf"/>
</dbReference>
<comment type="caution">
    <text evidence="3">The sequence shown here is derived from an EMBL/GenBank/DDBJ whole genome shotgun (WGS) entry which is preliminary data.</text>
</comment>
<dbReference type="EMBL" id="NMVR01000937">
    <property type="protein sequence ID" value="PJG35805.1"/>
    <property type="molecule type" value="Genomic_DNA"/>
</dbReference>
<dbReference type="AlphaFoldDB" id="A0AAP8KKE5"/>
<comment type="similarity">
    <text evidence="1">Belongs to the aspartate-semialdehyde dehydrogenase family.</text>
</comment>
<feature type="domain" description="Semialdehyde dehydrogenase NAD-binding" evidence="2">
    <location>
        <begin position="1"/>
        <end position="103"/>
    </location>
</feature>
<proteinExistence type="inferred from homology"/>
<dbReference type="PANTHER" id="PTHR46278">
    <property type="entry name" value="DEHYDROGENASE, PUTATIVE-RELATED"/>
    <property type="match status" value="1"/>
</dbReference>
<dbReference type="Pfam" id="PF01118">
    <property type="entry name" value="Semialdhyde_dh"/>
    <property type="match status" value="1"/>
</dbReference>
<accession>A0AAP8KKE5</accession>
<dbReference type="SMART" id="SM00859">
    <property type="entry name" value="Semialdhyde_dh"/>
    <property type="match status" value="1"/>
</dbReference>